<feature type="non-terminal residue" evidence="1">
    <location>
        <position position="1"/>
    </location>
</feature>
<evidence type="ECO:0000313" key="2">
    <source>
        <dbReference type="Proteomes" id="UP000789831"/>
    </source>
</evidence>
<proteinExistence type="predicted"/>
<dbReference type="OrthoDB" id="6247875at2759"/>
<comment type="caution">
    <text evidence="1">The sequence shown here is derived from an EMBL/GenBank/DDBJ whole genome shotgun (WGS) entry which is preliminary data.</text>
</comment>
<evidence type="ECO:0000313" key="1">
    <source>
        <dbReference type="EMBL" id="CAG8535189.1"/>
    </source>
</evidence>
<dbReference type="Gene3D" id="1.10.30.10">
    <property type="entry name" value="High mobility group box domain"/>
    <property type="match status" value="1"/>
</dbReference>
<protein>
    <submittedName>
        <fullName evidence="1">8483_t:CDS:1</fullName>
    </submittedName>
</protein>
<sequence>LTNPAKKREKPPRPQNSWIIFQKDYEANLRLFDPNVKHNIKHTAKKCCSLKWKHHQELLSKYWRKWLVKNHVT</sequence>
<dbReference type="EMBL" id="CAJVPL010000858">
    <property type="protein sequence ID" value="CAG8535189.1"/>
    <property type="molecule type" value="Genomic_DNA"/>
</dbReference>
<dbReference type="AlphaFoldDB" id="A0A9N9FID3"/>
<accession>A0A9N9FID3</accession>
<dbReference type="InterPro" id="IPR036910">
    <property type="entry name" value="HMG_box_dom_sf"/>
</dbReference>
<keyword evidence="2" id="KW-1185">Reference proteome</keyword>
<dbReference type="Proteomes" id="UP000789831">
    <property type="component" value="Unassembled WGS sequence"/>
</dbReference>
<gene>
    <name evidence="1" type="ORF">AGERDE_LOCUS5908</name>
</gene>
<name>A0A9N9FID3_9GLOM</name>
<reference evidence="1" key="1">
    <citation type="submission" date="2021-06" db="EMBL/GenBank/DDBJ databases">
        <authorList>
            <person name="Kallberg Y."/>
            <person name="Tangrot J."/>
            <person name="Rosling A."/>
        </authorList>
    </citation>
    <scope>NUCLEOTIDE SEQUENCE</scope>
    <source>
        <strain evidence="1">MT106</strain>
    </source>
</reference>
<organism evidence="1 2">
    <name type="scientific">Ambispora gerdemannii</name>
    <dbReference type="NCBI Taxonomy" id="144530"/>
    <lineage>
        <taxon>Eukaryota</taxon>
        <taxon>Fungi</taxon>
        <taxon>Fungi incertae sedis</taxon>
        <taxon>Mucoromycota</taxon>
        <taxon>Glomeromycotina</taxon>
        <taxon>Glomeromycetes</taxon>
        <taxon>Archaeosporales</taxon>
        <taxon>Ambisporaceae</taxon>
        <taxon>Ambispora</taxon>
    </lineage>
</organism>